<proteinExistence type="predicted"/>
<dbReference type="RefSeq" id="WP_026609063.1">
    <property type="nucleotide sequence ID" value="NZ_OX458333.1"/>
</dbReference>
<gene>
    <name evidence="3" type="ORF">MSZNOR_1414</name>
</gene>
<reference evidence="3 4" key="1">
    <citation type="submission" date="2023-03" db="EMBL/GenBank/DDBJ databases">
        <authorList>
            <person name="Pearce D."/>
        </authorList>
    </citation>
    <scope>NUCLEOTIDE SEQUENCE [LARGE SCALE GENOMIC DNA]</scope>
    <source>
        <strain evidence="3">Msz</strain>
    </source>
</reference>
<feature type="region of interest" description="Disordered" evidence="1">
    <location>
        <begin position="339"/>
        <end position="361"/>
    </location>
</feature>
<feature type="compositionally biased region" description="Basic and acidic residues" evidence="1">
    <location>
        <begin position="348"/>
        <end position="361"/>
    </location>
</feature>
<dbReference type="InterPro" id="IPR005074">
    <property type="entry name" value="Peptidase_C39"/>
</dbReference>
<dbReference type="InterPro" id="IPR011990">
    <property type="entry name" value="TPR-like_helical_dom_sf"/>
</dbReference>
<accession>A0ABM9HZM9</accession>
<evidence type="ECO:0000313" key="3">
    <source>
        <dbReference type="EMBL" id="CAI8791685.1"/>
    </source>
</evidence>
<dbReference type="Gene3D" id="3.90.70.10">
    <property type="entry name" value="Cysteine proteinases"/>
    <property type="match status" value="1"/>
</dbReference>
<dbReference type="CDD" id="cd02259">
    <property type="entry name" value="Peptidase_C39_like"/>
    <property type="match status" value="1"/>
</dbReference>
<name>A0ABM9HZM9_9GAMM</name>
<sequence>MRLPRIRPSTLRTTLVLRLFGLVLSALLLPRLGEAAEPIASAQSLFQRALPEALVPVGRAPTADETQALESALRHYQHRSHREDVTVLTDYLERHPDSPWTIALLTNLGLIYYDTAQFSKALAAFDHAWQAGKRVDAEGPAKALIDRALGELVRMHARLGHKAALRRLLDDIKDRPLTGSATERIAGAKEGLWMMEHNPGVAYLCGPKALESIIESIQPSGIDRTAVARARSGPNGYSLAEVEALAQKARLPYRMAKRQPGADWILPAVVHWKSNHYAALLEERDGLLHIKDPTFGGDLWVSRQALEEEASGYVLVPEGRLAKGYQPVTLAEAGRVYGRGYTSSSDENATRPDDDQAKPCPDDKGLCRYNFHTMLVSLHLTDTPVGYTPPKGPAVKFTVTYNQREANQPANFSPAESVKVV</sequence>
<organism evidence="3 4">
    <name type="scientific">Methylocaldum szegediense</name>
    <dbReference type="NCBI Taxonomy" id="73780"/>
    <lineage>
        <taxon>Bacteria</taxon>
        <taxon>Pseudomonadati</taxon>
        <taxon>Pseudomonadota</taxon>
        <taxon>Gammaproteobacteria</taxon>
        <taxon>Methylococcales</taxon>
        <taxon>Methylococcaceae</taxon>
        <taxon>Methylocaldum</taxon>
    </lineage>
</organism>
<feature type="domain" description="Peptidase C39" evidence="2">
    <location>
        <begin position="232"/>
        <end position="318"/>
    </location>
</feature>
<dbReference type="Pfam" id="PF03412">
    <property type="entry name" value="Peptidase_C39"/>
    <property type="match status" value="1"/>
</dbReference>
<evidence type="ECO:0000259" key="2">
    <source>
        <dbReference type="Pfam" id="PF03412"/>
    </source>
</evidence>
<dbReference type="Gene3D" id="1.25.40.10">
    <property type="entry name" value="Tetratricopeptide repeat domain"/>
    <property type="match status" value="1"/>
</dbReference>
<dbReference type="EMBL" id="OX458333">
    <property type="protein sequence ID" value="CAI8791685.1"/>
    <property type="molecule type" value="Genomic_DNA"/>
</dbReference>
<dbReference type="Proteomes" id="UP001162030">
    <property type="component" value="Chromosome"/>
</dbReference>
<keyword evidence="4" id="KW-1185">Reference proteome</keyword>
<evidence type="ECO:0000313" key="4">
    <source>
        <dbReference type="Proteomes" id="UP001162030"/>
    </source>
</evidence>
<protein>
    <recommendedName>
        <fullName evidence="2">Peptidase C39 domain-containing protein</fullName>
    </recommendedName>
</protein>
<evidence type="ECO:0000256" key="1">
    <source>
        <dbReference type="SAM" id="MobiDB-lite"/>
    </source>
</evidence>
<dbReference type="SUPFAM" id="SSF48452">
    <property type="entry name" value="TPR-like"/>
    <property type="match status" value="1"/>
</dbReference>